<comment type="caution">
    <text evidence="2">The sequence shown here is derived from an EMBL/GenBank/DDBJ whole genome shotgun (WGS) entry which is preliminary data.</text>
</comment>
<feature type="signal peptide" evidence="1">
    <location>
        <begin position="1"/>
        <end position="22"/>
    </location>
</feature>
<evidence type="ECO:0000313" key="3">
    <source>
        <dbReference type="Proteomes" id="UP001549110"/>
    </source>
</evidence>
<dbReference type="Proteomes" id="UP001549110">
    <property type="component" value="Unassembled WGS sequence"/>
</dbReference>
<evidence type="ECO:0000256" key="1">
    <source>
        <dbReference type="SAM" id="SignalP"/>
    </source>
</evidence>
<accession>A0ABV2EFI5</accession>
<dbReference type="RefSeq" id="WP_331930120.1">
    <property type="nucleotide sequence ID" value="NZ_JBEPLU010000001.1"/>
</dbReference>
<protein>
    <submittedName>
        <fullName evidence="2">Uncharacterized protein</fullName>
    </submittedName>
</protein>
<sequence>MLFRIAAGALGAFALGASCAHAAPFDAVSFKKGQSALVYDVGSVSRDGVDARAWIYLIVAHPMDGATMVATYREFGCGMGRTRDLARRFVSADGRTLRAVETPDPWQEVNPGDERFDLLQQVCAGKPTRVSGQKMSVFDFQAVVRDALAAGAKE</sequence>
<dbReference type="EMBL" id="JBEPLU010000001">
    <property type="protein sequence ID" value="MET3525396.1"/>
    <property type="molecule type" value="Genomic_DNA"/>
</dbReference>
<feature type="chain" id="PRO_5047065068" evidence="1">
    <location>
        <begin position="23"/>
        <end position="154"/>
    </location>
</feature>
<keyword evidence="3" id="KW-1185">Reference proteome</keyword>
<keyword evidence="1" id="KW-0732">Signal</keyword>
<organism evidence="2 3">
    <name type="scientific">Phenylobacterium koreense</name>
    <dbReference type="NCBI Taxonomy" id="266125"/>
    <lineage>
        <taxon>Bacteria</taxon>
        <taxon>Pseudomonadati</taxon>
        <taxon>Pseudomonadota</taxon>
        <taxon>Alphaproteobacteria</taxon>
        <taxon>Caulobacterales</taxon>
        <taxon>Caulobacteraceae</taxon>
        <taxon>Phenylobacterium</taxon>
    </lineage>
</organism>
<proteinExistence type="predicted"/>
<dbReference type="PROSITE" id="PS51257">
    <property type="entry name" value="PROKAR_LIPOPROTEIN"/>
    <property type="match status" value="1"/>
</dbReference>
<reference evidence="2 3" key="1">
    <citation type="submission" date="2024-06" db="EMBL/GenBank/DDBJ databases">
        <title>Genomic Encyclopedia of Type Strains, Phase IV (KMG-IV): sequencing the most valuable type-strain genomes for metagenomic binning, comparative biology and taxonomic classification.</title>
        <authorList>
            <person name="Goeker M."/>
        </authorList>
    </citation>
    <scope>NUCLEOTIDE SEQUENCE [LARGE SCALE GENOMIC DNA]</scope>
    <source>
        <strain evidence="2 3">DSM 17809</strain>
    </source>
</reference>
<gene>
    <name evidence="2" type="ORF">ABID41_000491</name>
</gene>
<name>A0ABV2EFI5_9CAUL</name>
<evidence type="ECO:0000313" key="2">
    <source>
        <dbReference type="EMBL" id="MET3525396.1"/>
    </source>
</evidence>